<evidence type="ECO:0000313" key="2">
    <source>
        <dbReference type="Proteomes" id="UP000198982"/>
    </source>
</evidence>
<protein>
    <submittedName>
        <fullName evidence="1">Pyocin activator protein PrtN</fullName>
    </submittedName>
</protein>
<name>A0A1H4Y129_9PSED</name>
<dbReference type="GO" id="GO:0006355">
    <property type="term" value="P:regulation of DNA-templated transcription"/>
    <property type="evidence" value="ECO:0007669"/>
    <property type="project" value="InterPro"/>
</dbReference>
<gene>
    <name evidence="1" type="ORF">SAMN05216178_6296</name>
</gene>
<evidence type="ECO:0000313" key="1">
    <source>
        <dbReference type="EMBL" id="SED11599.1"/>
    </source>
</evidence>
<organism evidence="1 2">
    <name type="scientific">Pseudomonas saponiphila</name>
    <dbReference type="NCBI Taxonomy" id="556534"/>
    <lineage>
        <taxon>Bacteria</taxon>
        <taxon>Pseudomonadati</taxon>
        <taxon>Pseudomonadota</taxon>
        <taxon>Gammaproteobacteria</taxon>
        <taxon>Pseudomonadales</taxon>
        <taxon>Pseudomonadaceae</taxon>
        <taxon>Pseudomonas</taxon>
    </lineage>
</organism>
<dbReference type="RefSeq" id="WP_092320358.1">
    <property type="nucleotide sequence ID" value="NZ_FNTJ01000002.1"/>
</dbReference>
<keyword evidence="2" id="KW-1185">Reference proteome</keyword>
<reference evidence="2" key="1">
    <citation type="submission" date="2016-10" db="EMBL/GenBank/DDBJ databases">
        <authorList>
            <person name="Varghese N."/>
            <person name="Submissions S."/>
        </authorList>
    </citation>
    <scope>NUCLEOTIDE SEQUENCE [LARGE SCALE GENOMIC DNA]</scope>
    <source>
        <strain evidence="2">DSM 9751</strain>
    </source>
</reference>
<sequence length="80" mass="9191">MSETLDQLRRQFATPCPTLAAVRQEYFPHIQTDKYLLAEIRKGRIKLTVKRIHHSTRAPWVVYLHDLAAYLDAQASKAAA</sequence>
<dbReference type="Proteomes" id="UP000198982">
    <property type="component" value="Unassembled WGS sequence"/>
</dbReference>
<dbReference type="InterPro" id="IPR020518">
    <property type="entry name" value="Tscrpt_reg_PrtN"/>
</dbReference>
<accession>A0A1H4Y129</accession>
<proteinExistence type="predicted"/>
<dbReference type="AlphaFoldDB" id="A0A1H4Y129"/>
<dbReference type="EMBL" id="FNTJ01000002">
    <property type="protein sequence ID" value="SED11599.1"/>
    <property type="molecule type" value="Genomic_DNA"/>
</dbReference>
<dbReference type="Pfam" id="PF11112">
    <property type="entry name" value="PyocinActivator"/>
    <property type="match status" value="1"/>
</dbReference>